<keyword evidence="3" id="KW-1185">Reference proteome</keyword>
<name>A0AAV5MND8_9ROSI</name>
<evidence type="ECO:0000313" key="3">
    <source>
        <dbReference type="Proteomes" id="UP001054252"/>
    </source>
</evidence>
<evidence type="ECO:0000313" key="2">
    <source>
        <dbReference type="EMBL" id="GKV51503.1"/>
    </source>
</evidence>
<proteinExistence type="predicted"/>
<organism evidence="2 3">
    <name type="scientific">Rubroshorea leprosula</name>
    <dbReference type="NCBI Taxonomy" id="152421"/>
    <lineage>
        <taxon>Eukaryota</taxon>
        <taxon>Viridiplantae</taxon>
        <taxon>Streptophyta</taxon>
        <taxon>Embryophyta</taxon>
        <taxon>Tracheophyta</taxon>
        <taxon>Spermatophyta</taxon>
        <taxon>Magnoliopsida</taxon>
        <taxon>eudicotyledons</taxon>
        <taxon>Gunneridae</taxon>
        <taxon>Pentapetalae</taxon>
        <taxon>rosids</taxon>
        <taxon>malvids</taxon>
        <taxon>Malvales</taxon>
        <taxon>Dipterocarpaceae</taxon>
        <taxon>Rubroshorea</taxon>
    </lineage>
</organism>
<feature type="region of interest" description="Disordered" evidence="1">
    <location>
        <begin position="1"/>
        <end position="33"/>
    </location>
</feature>
<reference evidence="2 3" key="1">
    <citation type="journal article" date="2021" name="Commun. Biol.">
        <title>The genome of Shorea leprosula (Dipterocarpaceae) highlights the ecological relevance of drought in aseasonal tropical rainforests.</title>
        <authorList>
            <person name="Ng K.K.S."/>
            <person name="Kobayashi M.J."/>
            <person name="Fawcett J.A."/>
            <person name="Hatakeyama M."/>
            <person name="Paape T."/>
            <person name="Ng C.H."/>
            <person name="Ang C.C."/>
            <person name="Tnah L.H."/>
            <person name="Lee C.T."/>
            <person name="Nishiyama T."/>
            <person name="Sese J."/>
            <person name="O'Brien M.J."/>
            <person name="Copetti D."/>
            <person name="Mohd Noor M.I."/>
            <person name="Ong R.C."/>
            <person name="Putra M."/>
            <person name="Sireger I.Z."/>
            <person name="Indrioko S."/>
            <person name="Kosugi Y."/>
            <person name="Izuno A."/>
            <person name="Isagi Y."/>
            <person name="Lee S.L."/>
            <person name="Shimizu K.K."/>
        </authorList>
    </citation>
    <scope>NUCLEOTIDE SEQUENCE [LARGE SCALE GENOMIC DNA]</scope>
    <source>
        <strain evidence="2">214</strain>
    </source>
</reference>
<sequence length="178" mass="18586">MQISPSTLRAVADQPLKSVHAQKNPSTHSVANQHLRVHDIINPLKLNVPLIMPDSALGGGSLPGTAFTAPSNVKGCQRVPRDRGALPHPHPHESRGQESPRGFLTRGRFCPSSPFSTAPTAIAMAADGYVAAANRSSGNRANGSCSELAAEQMDLACSSKADASSSSKQMDLALAVVE</sequence>
<dbReference type="Proteomes" id="UP001054252">
    <property type="component" value="Unassembled WGS sequence"/>
</dbReference>
<gene>
    <name evidence="2" type="ORF">SLEP1_g58148</name>
</gene>
<accession>A0AAV5MND8</accession>
<feature type="compositionally biased region" description="Polar residues" evidence="1">
    <location>
        <begin position="21"/>
        <end position="32"/>
    </location>
</feature>
<protein>
    <submittedName>
        <fullName evidence="2">Uncharacterized protein</fullName>
    </submittedName>
</protein>
<dbReference type="EMBL" id="BPVZ01000505">
    <property type="protein sequence ID" value="GKV51503.1"/>
    <property type="molecule type" value="Genomic_DNA"/>
</dbReference>
<evidence type="ECO:0000256" key="1">
    <source>
        <dbReference type="SAM" id="MobiDB-lite"/>
    </source>
</evidence>
<dbReference type="AlphaFoldDB" id="A0AAV5MND8"/>
<feature type="compositionally biased region" description="Basic and acidic residues" evidence="1">
    <location>
        <begin position="79"/>
        <end position="98"/>
    </location>
</feature>
<comment type="caution">
    <text evidence="2">The sequence shown here is derived from an EMBL/GenBank/DDBJ whole genome shotgun (WGS) entry which is preliminary data.</text>
</comment>
<feature type="region of interest" description="Disordered" evidence="1">
    <location>
        <begin position="79"/>
        <end position="105"/>
    </location>
</feature>